<keyword evidence="3" id="KW-1185">Reference proteome</keyword>
<dbReference type="PROSITE" id="PS51704">
    <property type="entry name" value="GP_PDE"/>
    <property type="match status" value="1"/>
</dbReference>
<dbReference type="Proteomes" id="UP001203665">
    <property type="component" value="Unassembled WGS sequence"/>
</dbReference>
<evidence type="ECO:0000313" key="3">
    <source>
        <dbReference type="Proteomes" id="UP001203665"/>
    </source>
</evidence>
<dbReference type="RefSeq" id="WP_251609647.1">
    <property type="nucleotide sequence ID" value="NZ_JAMQJY010000002.1"/>
</dbReference>
<comment type="caution">
    <text evidence="2">The sequence shown here is derived from an EMBL/GenBank/DDBJ whole genome shotgun (WGS) entry which is preliminary data.</text>
</comment>
<protein>
    <submittedName>
        <fullName evidence="2">Glycerophosphodiester phosphodiesterase</fullName>
    </submittedName>
</protein>
<dbReference type="PANTHER" id="PTHR46211">
    <property type="entry name" value="GLYCEROPHOSPHORYL DIESTER PHOSPHODIESTERASE"/>
    <property type="match status" value="1"/>
</dbReference>
<sequence>MSHTQIFAHRGFSGRYPENTMTAFKQAAKAGADGLELDVQLTKDAIPVIIHDRTVNRVTNGKGSVCSFTLEEIQKLRMITDEDERIPTFEEFLDWTQNHSLRLNVELKTELSDRSQIKELILPLLETYGVEERTILSSFDHKALYLAKQEKPHIEAAALVHQAMVDPGEYLQMLKVEGIHFKSSTLLMHEAQELQEQGYRIRPYTVNTVDRMNQFYAWGSEGIFTDYPDLALDVRDKRRLGS</sequence>
<dbReference type="InterPro" id="IPR017946">
    <property type="entry name" value="PLC-like_Pdiesterase_TIM-brl"/>
</dbReference>
<dbReference type="Pfam" id="PF03009">
    <property type="entry name" value="GDPD"/>
    <property type="match status" value="1"/>
</dbReference>
<name>A0ABT0XN92_9BACI</name>
<dbReference type="SUPFAM" id="SSF51695">
    <property type="entry name" value="PLC-like phosphodiesterases"/>
    <property type="match status" value="1"/>
</dbReference>
<feature type="domain" description="GP-PDE" evidence="1">
    <location>
        <begin position="4"/>
        <end position="235"/>
    </location>
</feature>
<dbReference type="EMBL" id="JAMQJY010000002">
    <property type="protein sequence ID" value="MCM2676707.1"/>
    <property type="molecule type" value="Genomic_DNA"/>
</dbReference>
<dbReference type="PROSITE" id="PS50007">
    <property type="entry name" value="PIPLC_X_DOMAIN"/>
    <property type="match status" value="1"/>
</dbReference>
<proteinExistence type="predicted"/>
<evidence type="ECO:0000259" key="1">
    <source>
        <dbReference type="PROSITE" id="PS51704"/>
    </source>
</evidence>
<dbReference type="Gene3D" id="3.20.20.190">
    <property type="entry name" value="Phosphatidylinositol (PI) phosphodiesterase"/>
    <property type="match status" value="1"/>
</dbReference>
<gene>
    <name evidence="2" type="ORF">NDM98_15355</name>
</gene>
<evidence type="ECO:0000313" key="2">
    <source>
        <dbReference type="EMBL" id="MCM2676707.1"/>
    </source>
</evidence>
<dbReference type="InterPro" id="IPR030395">
    <property type="entry name" value="GP_PDE_dom"/>
</dbReference>
<reference evidence="2" key="1">
    <citation type="submission" date="2022-06" db="EMBL/GenBank/DDBJ databases">
        <title>Alkalicoccobacillus porphyridii sp. nov., isolated from a marine red alga, Porphyridium purpureum and reclassification of Shouchella plakortidis and Shouchella gibsonii as Alkalicoccobacillus plakortidis comb. nov. and Alkalicoccobacillus gibsonii comb. nov.</title>
        <authorList>
            <person name="Kim K.H."/>
            <person name="Lee J.K."/>
            <person name="Han D.M."/>
            <person name="Baek J.H."/>
            <person name="Jeon C.O."/>
        </authorList>
    </citation>
    <scope>NUCLEOTIDE SEQUENCE</scope>
    <source>
        <strain evidence="2">DSM 19153</strain>
    </source>
</reference>
<organism evidence="2 3">
    <name type="scientific">Alkalicoccobacillus plakortidis</name>
    <dbReference type="NCBI Taxonomy" id="444060"/>
    <lineage>
        <taxon>Bacteria</taxon>
        <taxon>Bacillati</taxon>
        <taxon>Bacillota</taxon>
        <taxon>Bacilli</taxon>
        <taxon>Bacillales</taxon>
        <taxon>Bacillaceae</taxon>
        <taxon>Alkalicoccobacillus</taxon>
    </lineage>
</organism>
<accession>A0ABT0XN92</accession>
<dbReference type="PANTHER" id="PTHR46211:SF1">
    <property type="entry name" value="GLYCEROPHOSPHODIESTER PHOSPHODIESTERASE, CYTOPLASMIC"/>
    <property type="match status" value="1"/>
</dbReference>